<comment type="caution">
    <text evidence="1">The sequence shown here is derived from an EMBL/GenBank/DDBJ whole genome shotgun (WGS) entry which is preliminary data.</text>
</comment>
<evidence type="ECO:0000313" key="1">
    <source>
        <dbReference type="EMBL" id="MBM7571191.1"/>
    </source>
</evidence>
<proteinExistence type="predicted"/>
<sequence>MAKKRDPKEKYDGKVEDVEFSYELADSEDLEAMERMQEADKRAEKKK</sequence>
<dbReference type="Pfam" id="PF14151">
    <property type="entry name" value="YfhD"/>
    <property type="match status" value="1"/>
</dbReference>
<dbReference type="Proteomes" id="UP001296943">
    <property type="component" value="Unassembled WGS sequence"/>
</dbReference>
<gene>
    <name evidence="1" type="ORF">JOC48_001674</name>
</gene>
<keyword evidence="2" id="KW-1185">Reference proteome</keyword>
<evidence type="ECO:0000313" key="2">
    <source>
        <dbReference type="Proteomes" id="UP001296943"/>
    </source>
</evidence>
<accession>A0ABS2MZ73</accession>
<dbReference type="RefSeq" id="WP_204498636.1">
    <property type="nucleotide sequence ID" value="NZ_JAFBDR010000007.1"/>
</dbReference>
<evidence type="ECO:0008006" key="3">
    <source>
        <dbReference type="Google" id="ProtNLM"/>
    </source>
</evidence>
<organism evidence="1 2">
    <name type="scientific">Aquibacillus albus</name>
    <dbReference type="NCBI Taxonomy" id="1168171"/>
    <lineage>
        <taxon>Bacteria</taxon>
        <taxon>Bacillati</taxon>
        <taxon>Bacillota</taxon>
        <taxon>Bacilli</taxon>
        <taxon>Bacillales</taxon>
        <taxon>Bacillaceae</taxon>
        <taxon>Aquibacillus</taxon>
    </lineage>
</organism>
<dbReference type="EMBL" id="JAFBDR010000007">
    <property type="protein sequence ID" value="MBM7571191.1"/>
    <property type="molecule type" value="Genomic_DNA"/>
</dbReference>
<dbReference type="InterPro" id="IPR025435">
    <property type="entry name" value="YfhD-like"/>
</dbReference>
<name>A0ABS2MZ73_9BACI</name>
<reference evidence="1 2" key="1">
    <citation type="submission" date="2021-01" db="EMBL/GenBank/DDBJ databases">
        <title>Genomic Encyclopedia of Type Strains, Phase IV (KMG-IV): sequencing the most valuable type-strain genomes for metagenomic binning, comparative biology and taxonomic classification.</title>
        <authorList>
            <person name="Goeker M."/>
        </authorList>
    </citation>
    <scope>NUCLEOTIDE SEQUENCE [LARGE SCALE GENOMIC DNA]</scope>
    <source>
        <strain evidence="1 2">DSM 23711</strain>
    </source>
</reference>
<protein>
    <recommendedName>
        <fullName evidence="3">YfhD family protein</fullName>
    </recommendedName>
</protein>